<dbReference type="Proteomes" id="UP001501746">
    <property type="component" value="Unassembled WGS sequence"/>
</dbReference>
<protein>
    <submittedName>
        <fullName evidence="1">Uncharacterized protein</fullName>
    </submittedName>
</protein>
<proteinExistence type="predicted"/>
<evidence type="ECO:0000313" key="1">
    <source>
        <dbReference type="EMBL" id="GAA1836562.1"/>
    </source>
</evidence>
<comment type="caution">
    <text evidence="1">The sequence shown here is derived from an EMBL/GenBank/DDBJ whole genome shotgun (WGS) entry which is preliminary data.</text>
</comment>
<accession>A0ABN2MSA5</accession>
<sequence>MEFRAVAKRFTQSLPATFVTTRQRIPNRHPPSQYARLMYGIPAGESFAFVEGHVLEQLCFGRDVLILKFDGNVSITVEGALGITPPAADESIVDDARDIVSVLVGLIADTVLAAEVNDARSFSMTFSLCHIVRLIDSSERYESFQVRDGERLIVV</sequence>
<keyword evidence="2" id="KW-1185">Reference proteome</keyword>
<organism evidence="1 2">
    <name type="scientific">Agromyces salentinus</name>
    <dbReference type="NCBI Taxonomy" id="269421"/>
    <lineage>
        <taxon>Bacteria</taxon>
        <taxon>Bacillati</taxon>
        <taxon>Actinomycetota</taxon>
        <taxon>Actinomycetes</taxon>
        <taxon>Micrococcales</taxon>
        <taxon>Microbacteriaceae</taxon>
        <taxon>Agromyces</taxon>
    </lineage>
</organism>
<dbReference type="EMBL" id="BAAANK010000005">
    <property type="protein sequence ID" value="GAA1836562.1"/>
    <property type="molecule type" value="Genomic_DNA"/>
</dbReference>
<name>A0ABN2MSA5_9MICO</name>
<gene>
    <name evidence="1" type="ORF">GCM10009750_21870</name>
</gene>
<reference evidence="1 2" key="1">
    <citation type="journal article" date="2019" name="Int. J. Syst. Evol. Microbiol.">
        <title>The Global Catalogue of Microorganisms (GCM) 10K type strain sequencing project: providing services to taxonomists for standard genome sequencing and annotation.</title>
        <authorList>
            <consortium name="The Broad Institute Genomics Platform"/>
            <consortium name="The Broad Institute Genome Sequencing Center for Infectious Disease"/>
            <person name="Wu L."/>
            <person name="Ma J."/>
        </authorList>
    </citation>
    <scope>NUCLEOTIDE SEQUENCE [LARGE SCALE GENOMIC DNA]</scope>
    <source>
        <strain evidence="1 2">JCM 14323</strain>
    </source>
</reference>
<evidence type="ECO:0000313" key="2">
    <source>
        <dbReference type="Proteomes" id="UP001501746"/>
    </source>
</evidence>